<keyword evidence="2" id="KW-0028">Amino-acid biosynthesis</keyword>
<dbReference type="InterPro" id="IPR001048">
    <property type="entry name" value="Asp/Glu/Uridylate_kinase"/>
</dbReference>
<accession>A0A7S0RM90</accession>
<feature type="domain" description="PUA" evidence="9">
    <location>
        <begin position="315"/>
        <end position="403"/>
    </location>
</feature>
<evidence type="ECO:0000313" key="10">
    <source>
        <dbReference type="EMBL" id="CAD8681349.1"/>
    </source>
</evidence>
<dbReference type="InterPro" id="IPR002478">
    <property type="entry name" value="PUA"/>
</dbReference>
<dbReference type="InterPro" id="IPR041739">
    <property type="entry name" value="G5K_ProB"/>
</dbReference>
<feature type="region of interest" description="Disordered" evidence="8">
    <location>
        <begin position="1"/>
        <end position="36"/>
    </location>
</feature>
<dbReference type="PANTHER" id="PTHR43654:SF3">
    <property type="entry name" value="GLUTAMATE 5-KINASE"/>
    <property type="match status" value="1"/>
</dbReference>
<name>A0A7S0RM90_9CHLO</name>
<dbReference type="Pfam" id="PF00696">
    <property type="entry name" value="AA_kinase"/>
    <property type="match status" value="1"/>
</dbReference>
<dbReference type="HAMAP" id="MF_00456">
    <property type="entry name" value="ProB"/>
    <property type="match status" value="1"/>
</dbReference>
<dbReference type="PROSITE" id="PS00902">
    <property type="entry name" value="GLUTAMATE_5_KINASE"/>
    <property type="match status" value="1"/>
</dbReference>
<dbReference type="GO" id="GO:0005524">
    <property type="term" value="F:ATP binding"/>
    <property type="evidence" value="ECO:0007669"/>
    <property type="project" value="UniProtKB-KW"/>
</dbReference>
<gene>
    <name evidence="10" type="ORF">CLEI1391_LOCUS10087</name>
</gene>
<dbReference type="InterPro" id="IPR036974">
    <property type="entry name" value="PUA_sf"/>
</dbReference>
<dbReference type="PRINTS" id="PR00474">
    <property type="entry name" value="GLU5KINASE"/>
</dbReference>
<dbReference type="EMBL" id="HBFB01017967">
    <property type="protein sequence ID" value="CAD8681349.1"/>
    <property type="molecule type" value="Transcribed_RNA"/>
</dbReference>
<keyword evidence="3" id="KW-0641">Proline biosynthesis</keyword>
<evidence type="ECO:0000256" key="5">
    <source>
        <dbReference type="ARBA" id="ARBA00022741"/>
    </source>
</evidence>
<dbReference type="InterPro" id="IPR011529">
    <property type="entry name" value="Glu_5kinase"/>
</dbReference>
<dbReference type="SUPFAM" id="SSF88697">
    <property type="entry name" value="PUA domain-like"/>
    <property type="match status" value="1"/>
</dbReference>
<dbReference type="InterPro" id="IPR019797">
    <property type="entry name" value="Glutamate_5-kinase_CS"/>
</dbReference>
<dbReference type="InterPro" id="IPR015947">
    <property type="entry name" value="PUA-like_sf"/>
</dbReference>
<dbReference type="GO" id="GO:0005829">
    <property type="term" value="C:cytosol"/>
    <property type="evidence" value="ECO:0007669"/>
    <property type="project" value="TreeGrafter"/>
</dbReference>
<proteinExistence type="inferred from homology"/>
<dbReference type="GO" id="GO:0003723">
    <property type="term" value="F:RNA binding"/>
    <property type="evidence" value="ECO:0007669"/>
    <property type="project" value="InterPro"/>
</dbReference>
<keyword evidence="5" id="KW-0547">Nucleotide-binding</keyword>
<reference evidence="10" key="1">
    <citation type="submission" date="2021-01" db="EMBL/GenBank/DDBJ databases">
        <authorList>
            <person name="Corre E."/>
            <person name="Pelletier E."/>
            <person name="Niang G."/>
            <person name="Scheremetjew M."/>
            <person name="Finn R."/>
            <person name="Kale V."/>
            <person name="Holt S."/>
            <person name="Cochrane G."/>
            <person name="Meng A."/>
            <person name="Brown T."/>
            <person name="Cohen L."/>
        </authorList>
    </citation>
    <scope>NUCLEOTIDE SEQUENCE</scope>
    <source>
        <strain evidence="10">SAG 11-49</strain>
    </source>
</reference>
<evidence type="ECO:0000256" key="8">
    <source>
        <dbReference type="SAM" id="MobiDB-lite"/>
    </source>
</evidence>
<dbReference type="SUPFAM" id="SSF53633">
    <property type="entry name" value="Carbamate kinase-like"/>
    <property type="match status" value="1"/>
</dbReference>
<evidence type="ECO:0000256" key="3">
    <source>
        <dbReference type="ARBA" id="ARBA00022650"/>
    </source>
</evidence>
<dbReference type="FunFam" id="3.40.1160.10:FF:000018">
    <property type="entry name" value="Glutamate 5-kinase"/>
    <property type="match status" value="1"/>
</dbReference>
<dbReference type="PROSITE" id="PS50890">
    <property type="entry name" value="PUA"/>
    <property type="match status" value="1"/>
</dbReference>
<dbReference type="PANTHER" id="PTHR43654">
    <property type="entry name" value="GLUTAMATE 5-KINASE"/>
    <property type="match status" value="1"/>
</dbReference>
<dbReference type="Gene3D" id="2.30.130.10">
    <property type="entry name" value="PUA domain"/>
    <property type="match status" value="1"/>
</dbReference>
<dbReference type="GO" id="GO:0004349">
    <property type="term" value="F:glutamate 5-kinase activity"/>
    <property type="evidence" value="ECO:0007669"/>
    <property type="project" value="InterPro"/>
</dbReference>
<dbReference type="SMART" id="SM00359">
    <property type="entry name" value="PUA"/>
    <property type="match status" value="1"/>
</dbReference>
<keyword evidence="1" id="KW-0963">Cytoplasm</keyword>
<evidence type="ECO:0000259" key="9">
    <source>
        <dbReference type="SMART" id="SM00359"/>
    </source>
</evidence>
<dbReference type="PIRSF" id="PIRSF000729">
    <property type="entry name" value="GK"/>
    <property type="match status" value="1"/>
</dbReference>
<keyword evidence="4" id="KW-0808">Transferase</keyword>
<evidence type="ECO:0000256" key="6">
    <source>
        <dbReference type="ARBA" id="ARBA00022777"/>
    </source>
</evidence>
<organism evidence="10">
    <name type="scientific">Chlamydomonas leiostraca</name>
    <dbReference type="NCBI Taxonomy" id="1034604"/>
    <lineage>
        <taxon>Eukaryota</taxon>
        <taxon>Viridiplantae</taxon>
        <taxon>Chlorophyta</taxon>
        <taxon>core chlorophytes</taxon>
        <taxon>Chlorophyceae</taxon>
        <taxon>CS clade</taxon>
        <taxon>Chlamydomonadales</taxon>
        <taxon>Chlamydomonadaceae</taxon>
        <taxon>Chlamydomonas</taxon>
    </lineage>
</organism>
<dbReference type="InterPro" id="IPR036393">
    <property type="entry name" value="AceGlu_kinase-like_sf"/>
</dbReference>
<evidence type="ECO:0000256" key="1">
    <source>
        <dbReference type="ARBA" id="ARBA00022490"/>
    </source>
</evidence>
<dbReference type="InterPro" id="IPR005715">
    <property type="entry name" value="Glu_5kinase/COase_Synthase"/>
</dbReference>
<dbReference type="CDD" id="cd21157">
    <property type="entry name" value="PUA_G5K"/>
    <property type="match status" value="1"/>
</dbReference>
<dbReference type="Gene3D" id="3.40.1160.10">
    <property type="entry name" value="Acetylglutamate kinase-like"/>
    <property type="match status" value="2"/>
</dbReference>
<dbReference type="AlphaFoldDB" id="A0A7S0RM90"/>
<keyword evidence="7" id="KW-0067">ATP-binding</keyword>
<evidence type="ECO:0000256" key="7">
    <source>
        <dbReference type="ARBA" id="ARBA00022840"/>
    </source>
</evidence>
<keyword evidence="6" id="KW-0418">Kinase</keyword>
<dbReference type="Pfam" id="PF01472">
    <property type="entry name" value="PUA"/>
    <property type="match status" value="1"/>
</dbReference>
<dbReference type="CDD" id="cd04242">
    <property type="entry name" value="AAK_G5K_ProB"/>
    <property type="match status" value="1"/>
</dbReference>
<dbReference type="GO" id="GO:0009084">
    <property type="term" value="P:glutamine family amino acid biosynthetic process"/>
    <property type="evidence" value="ECO:0007669"/>
    <property type="project" value="UniProtKB-ARBA"/>
</dbReference>
<protein>
    <recommendedName>
        <fullName evidence="9">PUA domain-containing protein</fullName>
    </recommendedName>
</protein>
<evidence type="ECO:0000256" key="2">
    <source>
        <dbReference type="ARBA" id="ARBA00022605"/>
    </source>
</evidence>
<feature type="compositionally biased region" description="Basic and acidic residues" evidence="8">
    <location>
        <begin position="1"/>
        <end position="13"/>
    </location>
</feature>
<dbReference type="InterPro" id="IPR001057">
    <property type="entry name" value="Glu/AcGlu_kinase"/>
</dbReference>
<evidence type="ECO:0000256" key="4">
    <source>
        <dbReference type="ARBA" id="ARBA00022679"/>
    </source>
</evidence>
<dbReference type="NCBIfam" id="TIGR01027">
    <property type="entry name" value="proB"/>
    <property type="match status" value="1"/>
</dbReference>
<sequence length="450" mass="48110">MADDNRKSTERQRSAGVARSGSPANHGPTNSIKLHLGSDPDKQIIVIKVGTSSLVRAEQQTLNLGIIARLCETVKTLRSQGHHVIIVSSGAVGVGCQRLGLATKPGELAKKQALAAVGQLHLMRYYEDFMAALNLRCAQVLLTLDNLANRAQYLNARNTFTELLAYGVVPIVNENDTVAVQELRFGDNDTLSAQVATLVQADWLFLMTDVDCLYTANPKDDPAAQPIYEVHDMGALRADTSTRGTQWGTGGMATKLTAGRIATAAGCTMVICSSTNPEVVARVLGGEQRLGTKFFPVAHALRGRYRWILSVPVRGQLWLDAGAVKAVSSKVKRASLFAAGITKVEGRFNPQDAVSLCDEAGVEFARGLVNFSADEVRELRRMAKEKKQAVDKALGFNVQEEVVHRSFLSLLVGQAGDADETEDDPEHAPVAAPGAEAGAAADALARAALS</sequence>